<dbReference type="PANTHER" id="PTHR46696">
    <property type="entry name" value="P450, PUTATIVE (EUROFUNG)-RELATED"/>
    <property type="match status" value="1"/>
</dbReference>
<dbReference type="PANTHER" id="PTHR46696:SF1">
    <property type="entry name" value="CYTOCHROME P450 YJIB-RELATED"/>
    <property type="match status" value="1"/>
</dbReference>
<organism evidence="4 5">
    <name type="scientific">Sphingomonas montanisoli</name>
    <dbReference type="NCBI Taxonomy" id="2606412"/>
    <lineage>
        <taxon>Bacteria</taxon>
        <taxon>Pseudomonadati</taxon>
        <taxon>Pseudomonadota</taxon>
        <taxon>Alphaproteobacteria</taxon>
        <taxon>Sphingomonadales</taxon>
        <taxon>Sphingomonadaceae</taxon>
        <taxon>Sphingomonas</taxon>
    </lineage>
</organism>
<dbReference type="InterPro" id="IPR036396">
    <property type="entry name" value="Cyt_P450_sf"/>
</dbReference>
<name>A0A5D9C2Z1_9SPHN</name>
<dbReference type="PROSITE" id="PS00086">
    <property type="entry name" value="CYTOCHROME_P450"/>
    <property type="match status" value="1"/>
</dbReference>
<evidence type="ECO:0000313" key="5">
    <source>
        <dbReference type="Proteomes" id="UP000322077"/>
    </source>
</evidence>
<dbReference type="Proteomes" id="UP000322077">
    <property type="component" value="Unassembled WGS sequence"/>
</dbReference>
<dbReference type="Gene3D" id="1.10.630.10">
    <property type="entry name" value="Cytochrome P450"/>
    <property type="match status" value="1"/>
</dbReference>
<evidence type="ECO:0000313" key="4">
    <source>
        <dbReference type="EMBL" id="TZG26039.1"/>
    </source>
</evidence>
<evidence type="ECO:0000256" key="1">
    <source>
        <dbReference type="ARBA" id="ARBA00010617"/>
    </source>
</evidence>
<dbReference type="Pfam" id="PF00067">
    <property type="entry name" value="p450"/>
    <property type="match status" value="1"/>
</dbReference>
<keyword evidence="2" id="KW-0408">Iron</keyword>
<keyword evidence="2" id="KW-0503">Monooxygenase</keyword>
<dbReference type="InterPro" id="IPR001128">
    <property type="entry name" value="Cyt_P450"/>
</dbReference>
<dbReference type="EMBL" id="VTOU01000003">
    <property type="protein sequence ID" value="TZG26039.1"/>
    <property type="molecule type" value="Genomic_DNA"/>
</dbReference>
<protein>
    <submittedName>
        <fullName evidence="4">Cytochrome P450</fullName>
    </submittedName>
</protein>
<keyword evidence="2" id="KW-0479">Metal-binding</keyword>
<dbReference type="CDD" id="cd00302">
    <property type="entry name" value="cytochrome_P450"/>
    <property type="match status" value="1"/>
</dbReference>
<comment type="caution">
    <text evidence="4">The sequence shown here is derived from an EMBL/GenBank/DDBJ whole genome shotgun (WGS) entry which is preliminary data.</text>
</comment>
<gene>
    <name evidence="4" type="ORF">FYJ91_13820</name>
</gene>
<keyword evidence="2" id="KW-0349">Heme</keyword>
<evidence type="ECO:0000256" key="3">
    <source>
        <dbReference type="SAM" id="MobiDB-lite"/>
    </source>
</evidence>
<dbReference type="InterPro" id="IPR017972">
    <property type="entry name" value="Cyt_P450_CS"/>
</dbReference>
<feature type="region of interest" description="Disordered" evidence="3">
    <location>
        <begin position="1"/>
        <end position="28"/>
    </location>
</feature>
<evidence type="ECO:0000256" key="2">
    <source>
        <dbReference type="RuleBase" id="RU000461"/>
    </source>
</evidence>
<dbReference type="GO" id="GO:0004497">
    <property type="term" value="F:monooxygenase activity"/>
    <property type="evidence" value="ECO:0007669"/>
    <property type="project" value="UniProtKB-KW"/>
</dbReference>
<dbReference type="GO" id="GO:0005506">
    <property type="term" value="F:iron ion binding"/>
    <property type="evidence" value="ECO:0007669"/>
    <property type="project" value="InterPro"/>
</dbReference>
<comment type="similarity">
    <text evidence="1 2">Belongs to the cytochrome P450 family.</text>
</comment>
<proteinExistence type="inferred from homology"/>
<accession>A0A5D9C2Z1</accession>
<keyword evidence="5" id="KW-1185">Reference proteome</keyword>
<dbReference type="PRINTS" id="PR00359">
    <property type="entry name" value="BP450"/>
</dbReference>
<dbReference type="AlphaFoldDB" id="A0A5D9C2Z1"/>
<reference evidence="4 5" key="1">
    <citation type="submission" date="2019-08" db="EMBL/GenBank/DDBJ databases">
        <authorList>
            <person name="Wang G."/>
            <person name="Xu Z."/>
        </authorList>
    </citation>
    <scope>NUCLEOTIDE SEQUENCE [LARGE SCALE GENOMIC DNA]</scope>
    <source>
        <strain evidence="4 5">ZX</strain>
    </source>
</reference>
<sequence>MSVATTEKACPMHGGPDQRKSARLATGGGTIAPDVSTATFDQARAVLRSGHTSQAGFLAEQVGRIGKPMRQPILYLEGEAHRVQRSATARFFTPRVVTTRYRDLMIRLSDDLVGGFRKKKRARLDDLSLELAVAVAGDIVGLQTNDVRGLSKRLDAFFSGGFEKTSGKWAAIKRIVHSQIRVFSFYYRDVVPAIRARKKARQDDVISHLIDEGYTGREILTECLVYGAAGMATTREFIVMAAWHMLERDELRTAFLSADEGGKIALLEELLRLEPVVGFLFRRMKADLTDDGADATIKAGEAVAIDVRAANSDEAAFGACPHAAEPGRKVSAKYGNAGLSFGDGEHRCPGAQVALYETCLFLERLLATPGLKLERAPDIAWNRLVTGYELRNAIITCD</sequence>
<dbReference type="RefSeq" id="WP_149522845.1">
    <property type="nucleotide sequence ID" value="NZ_VTOU01000003.1"/>
</dbReference>
<dbReference type="GO" id="GO:0016705">
    <property type="term" value="F:oxidoreductase activity, acting on paired donors, with incorporation or reduction of molecular oxygen"/>
    <property type="evidence" value="ECO:0007669"/>
    <property type="project" value="InterPro"/>
</dbReference>
<dbReference type="InterPro" id="IPR002397">
    <property type="entry name" value="Cyt_P450_B"/>
</dbReference>
<dbReference type="GO" id="GO:0020037">
    <property type="term" value="F:heme binding"/>
    <property type="evidence" value="ECO:0007669"/>
    <property type="project" value="InterPro"/>
</dbReference>
<dbReference type="SUPFAM" id="SSF48264">
    <property type="entry name" value="Cytochrome P450"/>
    <property type="match status" value="1"/>
</dbReference>
<keyword evidence="2" id="KW-0560">Oxidoreductase</keyword>